<evidence type="ECO:0000313" key="2">
    <source>
        <dbReference type="EMBL" id="CDW83884.1"/>
    </source>
</evidence>
<dbReference type="InParanoid" id="A0A078AP36"/>
<feature type="domain" description="BRCT" evidence="1">
    <location>
        <begin position="76"/>
        <end position="100"/>
    </location>
</feature>
<evidence type="ECO:0000259" key="1">
    <source>
        <dbReference type="PROSITE" id="PS50172"/>
    </source>
</evidence>
<sequence length="371" mass="43738">MQNNPQPQRLFTQNLPCLNIEVPMLFYIPENPQMKLITSIINKYGGIVVSTHDCASVQIAPFEQYPLEPRKYFCGPVYNLAWLTHSIKQGELLLKEDYLIDEFEQDLDIGNKRLLLPKLCRITVSEWIKYRQLYTFFESEATCSLKSFAKQVYEVNCLPGRQENAIYCTLRDVANLNFEKFLYQIQTLTEEEFHFINQVKFQTRTDLQWVLKESQTEAEKLKQCMDLQMPKKFWFFKTTQYQMQLLEEQGLIINPYESKKRETSTSTIQSSNQNQQRLQIQSENLSDEMSQDESSDESSYLLDLTHELNDDEDMSMDSESEIKEQSIRDEIAKNLSNNFKIAVKDIEQKYIQYDFNKIKMSQRGNIFAGFI</sequence>
<keyword evidence="3" id="KW-1185">Reference proteome</keyword>
<dbReference type="Proteomes" id="UP000039865">
    <property type="component" value="Unassembled WGS sequence"/>
</dbReference>
<accession>A0A078AP36</accession>
<dbReference type="SUPFAM" id="SSF52113">
    <property type="entry name" value="BRCT domain"/>
    <property type="match status" value="1"/>
</dbReference>
<organism evidence="2 3">
    <name type="scientific">Stylonychia lemnae</name>
    <name type="common">Ciliate</name>
    <dbReference type="NCBI Taxonomy" id="5949"/>
    <lineage>
        <taxon>Eukaryota</taxon>
        <taxon>Sar</taxon>
        <taxon>Alveolata</taxon>
        <taxon>Ciliophora</taxon>
        <taxon>Intramacronucleata</taxon>
        <taxon>Spirotrichea</taxon>
        <taxon>Stichotrichia</taxon>
        <taxon>Sporadotrichida</taxon>
        <taxon>Oxytrichidae</taxon>
        <taxon>Stylonychinae</taxon>
        <taxon>Stylonychia</taxon>
    </lineage>
</organism>
<name>A0A078AP36_STYLE</name>
<protein>
    <recommendedName>
        <fullName evidence="1">BRCT domain-containing protein</fullName>
    </recommendedName>
</protein>
<gene>
    <name evidence="2" type="primary">Contig5867.g6289</name>
    <name evidence="2" type="ORF">STYLEM_12937</name>
</gene>
<dbReference type="AlphaFoldDB" id="A0A078AP36"/>
<dbReference type="EMBL" id="CCKQ01012278">
    <property type="protein sequence ID" value="CDW83884.1"/>
    <property type="molecule type" value="Genomic_DNA"/>
</dbReference>
<dbReference type="Pfam" id="PF16589">
    <property type="entry name" value="BRCT_2"/>
    <property type="match status" value="1"/>
</dbReference>
<dbReference type="InterPro" id="IPR001357">
    <property type="entry name" value="BRCT_dom"/>
</dbReference>
<evidence type="ECO:0000313" key="3">
    <source>
        <dbReference type="Proteomes" id="UP000039865"/>
    </source>
</evidence>
<proteinExistence type="predicted"/>
<dbReference type="InterPro" id="IPR036420">
    <property type="entry name" value="BRCT_dom_sf"/>
</dbReference>
<reference evidence="2 3" key="1">
    <citation type="submission" date="2014-06" db="EMBL/GenBank/DDBJ databases">
        <authorList>
            <person name="Swart Estienne"/>
        </authorList>
    </citation>
    <scope>NUCLEOTIDE SEQUENCE [LARGE SCALE GENOMIC DNA]</scope>
    <source>
        <strain evidence="2 3">130c</strain>
    </source>
</reference>
<dbReference type="PROSITE" id="PS50172">
    <property type="entry name" value="BRCT"/>
    <property type="match status" value="1"/>
</dbReference>